<keyword evidence="1" id="KW-0732">Signal</keyword>
<feature type="chain" id="PRO_5034576147" description="4Fe-4S ferredoxin-type domain-containing protein" evidence="1">
    <location>
        <begin position="20"/>
        <end position="86"/>
    </location>
</feature>
<evidence type="ECO:0000313" key="2">
    <source>
        <dbReference type="EMBL" id="KAF6831639.1"/>
    </source>
</evidence>
<keyword evidence="3" id="KW-1185">Reference proteome</keyword>
<dbReference type="Proteomes" id="UP000639643">
    <property type="component" value="Unassembled WGS sequence"/>
</dbReference>
<protein>
    <recommendedName>
        <fullName evidence="4">4Fe-4S ferredoxin-type domain-containing protein</fullName>
    </recommendedName>
</protein>
<organism evidence="2 3">
    <name type="scientific">Colletotrichum musicola</name>
    <dbReference type="NCBI Taxonomy" id="2175873"/>
    <lineage>
        <taxon>Eukaryota</taxon>
        <taxon>Fungi</taxon>
        <taxon>Dikarya</taxon>
        <taxon>Ascomycota</taxon>
        <taxon>Pezizomycotina</taxon>
        <taxon>Sordariomycetes</taxon>
        <taxon>Hypocreomycetidae</taxon>
        <taxon>Glomerellales</taxon>
        <taxon>Glomerellaceae</taxon>
        <taxon>Colletotrichum</taxon>
        <taxon>Colletotrichum orchidearum species complex</taxon>
    </lineage>
</organism>
<accession>A0A8H6KHH1</accession>
<evidence type="ECO:0008006" key="4">
    <source>
        <dbReference type="Google" id="ProtNLM"/>
    </source>
</evidence>
<evidence type="ECO:0000313" key="3">
    <source>
        <dbReference type="Proteomes" id="UP000639643"/>
    </source>
</evidence>
<reference evidence="2" key="1">
    <citation type="journal article" date="2020" name="Phytopathology">
        <title>Genome Sequence Resources of Colletotrichum truncatum, C. plurivorum, C. musicola, and C. sojae: Four Species Pathogenic to Soybean (Glycine max).</title>
        <authorList>
            <person name="Rogerio F."/>
            <person name="Boufleur T.R."/>
            <person name="Ciampi-Guillardi M."/>
            <person name="Sukno S.A."/>
            <person name="Thon M.R."/>
            <person name="Massola Junior N.S."/>
            <person name="Baroncelli R."/>
        </authorList>
    </citation>
    <scope>NUCLEOTIDE SEQUENCE</scope>
    <source>
        <strain evidence="2">LFN0074</strain>
    </source>
</reference>
<evidence type="ECO:0000256" key="1">
    <source>
        <dbReference type="SAM" id="SignalP"/>
    </source>
</evidence>
<dbReference type="AlphaFoldDB" id="A0A8H6KHH1"/>
<dbReference type="OrthoDB" id="4829306at2759"/>
<proteinExistence type="predicted"/>
<gene>
    <name evidence="2" type="ORF">CMUS01_07256</name>
</gene>
<comment type="caution">
    <text evidence="2">The sequence shown here is derived from an EMBL/GenBank/DDBJ whole genome shotgun (WGS) entry which is preliminary data.</text>
</comment>
<feature type="signal peptide" evidence="1">
    <location>
        <begin position="1"/>
        <end position="19"/>
    </location>
</feature>
<name>A0A8H6KHH1_9PEZI</name>
<dbReference type="EMBL" id="WIGM01000256">
    <property type="protein sequence ID" value="KAF6831639.1"/>
    <property type="molecule type" value="Genomic_DNA"/>
</dbReference>
<sequence length="86" mass="8642">MKPTALIAAFSLLASGVLAAPSEGNNLVERATCFDCQYNTFQAGRCAGSCRGGEESISGGGQNCKQCVAGCPAASDKRGNSAGYAC</sequence>